<evidence type="ECO:0000313" key="2">
    <source>
        <dbReference type="EMBL" id="KAI1720710.1"/>
    </source>
</evidence>
<feature type="compositionally biased region" description="Basic and acidic residues" evidence="1">
    <location>
        <begin position="57"/>
        <end position="83"/>
    </location>
</feature>
<evidence type="ECO:0000313" key="3">
    <source>
        <dbReference type="Proteomes" id="UP001201812"/>
    </source>
</evidence>
<keyword evidence="3" id="KW-1185">Reference proteome</keyword>
<feature type="compositionally biased region" description="Basic and acidic residues" evidence="1">
    <location>
        <begin position="1"/>
        <end position="10"/>
    </location>
</feature>
<accession>A0AAD4NBT2</accession>
<protein>
    <submittedName>
        <fullName evidence="2">Uncharacterized protein</fullName>
    </submittedName>
</protein>
<organism evidence="2 3">
    <name type="scientific">Ditylenchus destructor</name>
    <dbReference type="NCBI Taxonomy" id="166010"/>
    <lineage>
        <taxon>Eukaryota</taxon>
        <taxon>Metazoa</taxon>
        <taxon>Ecdysozoa</taxon>
        <taxon>Nematoda</taxon>
        <taxon>Chromadorea</taxon>
        <taxon>Rhabditida</taxon>
        <taxon>Tylenchina</taxon>
        <taxon>Tylenchomorpha</taxon>
        <taxon>Sphaerularioidea</taxon>
        <taxon>Anguinidae</taxon>
        <taxon>Anguininae</taxon>
        <taxon>Ditylenchus</taxon>
    </lineage>
</organism>
<gene>
    <name evidence="2" type="ORF">DdX_04956</name>
</gene>
<dbReference type="Proteomes" id="UP001201812">
    <property type="component" value="Unassembled WGS sequence"/>
</dbReference>
<dbReference type="AlphaFoldDB" id="A0AAD4NBT2"/>
<name>A0AAD4NBT2_9BILA</name>
<evidence type="ECO:0000256" key="1">
    <source>
        <dbReference type="SAM" id="MobiDB-lite"/>
    </source>
</evidence>
<reference evidence="2" key="1">
    <citation type="submission" date="2022-01" db="EMBL/GenBank/DDBJ databases">
        <title>Genome Sequence Resource for Two Populations of Ditylenchus destructor, the Migratory Endoparasitic Phytonematode.</title>
        <authorList>
            <person name="Zhang H."/>
            <person name="Lin R."/>
            <person name="Xie B."/>
        </authorList>
    </citation>
    <scope>NUCLEOTIDE SEQUENCE</scope>
    <source>
        <strain evidence="2">BazhouSP</strain>
    </source>
</reference>
<feature type="region of interest" description="Disordered" evidence="1">
    <location>
        <begin position="1"/>
        <end position="23"/>
    </location>
</feature>
<dbReference type="EMBL" id="JAKKPZ010000005">
    <property type="protein sequence ID" value="KAI1720710.1"/>
    <property type="molecule type" value="Genomic_DNA"/>
</dbReference>
<sequence length="193" mass="22172">MRRQERKSFEADAGTSRMADDDNGVRYYYEDGKWWKKVPFYNTPYVVSRESVPAKFLKRDKSDGNSHKRKDSAAPEPAKHIPDKQASARVARFKKRNEERDTIVASALNASVECENTPEAQRLSRPLNNNAAITGLKSVINGEDRCLEMKLDDFFHIDNLLEYAQSKNVIVMNGYEFLTAHDTRQIYFDGESL</sequence>
<feature type="region of interest" description="Disordered" evidence="1">
    <location>
        <begin position="52"/>
        <end position="89"/>
    </location>
</feature>
<comment type="caution">
    <text evidence="2">The sequence shown here is derived from an EMBL/GenBank/DDBJ whole genome shotgun (WGS) entry which is preliminary data.</text>
</comment>
<proteinExistence type="predicted"/>